<evidence type="ECO:0000259" key="1">
    <source>
        <dbReference type="SMART" id="SM00834"/>
    </source>
</evidence>
<dbReference type="NCBIfam" id="TIGR02605">
    <property type="entry name" value="CxxC_CxxC_SSSS"/>
    <property type="match status" value="1"/>
</dbReference>
<reference evidence="2" key="1">
    <citation type="submission" date="2023-09" db="EMBL/GenBank/DDBJ databases">
        <authorList>
            <consortium name="CW5 consortium"/>
            <person name="Lu C.-W."/>
        </authorList>
    </citation>
    <scope>NUCLEOTIDE SEQUENCE</scope>
    <source>
        <strain evidence="2">KPS</strain>
    </source>
</reference>
<dbReference type="InterPro" id="IPR013429">
    <property type="entry name" value="Regulatory_FmdB_Zinc_ribbon"/>
</dbReference>
<dbReference type="EMBL" id="CP133659">
    <property type="protein sequence ID" value="WMW65355.1"/>
    <property type="molecule type" value="Genomic_DNA"/>
</dbReference>
<evidence type="ECO:0000313" key="2">
    <source>
        <dbReference type="EMBL" id="WMW65355.1"/>
    </source>
</evidence>
<feature type="domain" description="Putative regulatory protein FmdB zinc ribbon" evidence="1">
    <location>
        <begin position="1"/>
        <end position="40"/>
    </location>
</feature>
<proteinExistence type="predicted"/>
<organism evidence="2 3">
    <name type="scientific">Nitratidesulfovibrio liaohensis</name>
    <dbReference type="NCBI Taxonomy" id="2604158"/>
    <lineage>
        <taxon>Bacteria</taxon>
        <taxon>Pseudomonadati</taxon>
        <taxon>Thermodesulfobacteriota</taxon>
        <taxon>Desulfovibrionia</taxon>
        <taxon>Desulfovibrionales</taxon>
        <taxon>Desulfovibrionaceae</taxon>
        <taxon>Nitratidesulfovibrio</taxon>
    </lineage>
</organism>
<gene>
    <name evidence="2" type="ORF">KPS_003476</name>
</gene>
<dbReference type="SMART" id="SM00834">
    <property type="entry name" value="CxxC_CXXC_SSSS"/>
    <property type="match status" value="1"/>
</dbReference>
<keyword evidence="3" id="KW-1185">Reference proteome</keyword>
<accession>A0ABY9R460</accession>
<dbReference type="Pfam" id="PF09723">
    <property type="entry name" value="Zn_ribbon_8"/>
    <property type="match status" value="1"/>
</dbReference>
<dbReference type="RefSeq" id="WP_309541366.1">
    <property type="nucleotide sequence ID" value="NZ_CP133659.1"/>
</dbReference>
<sequence>MPMYEFSCQGCGAVFEELCARDAETCACPACGARGSRMMSAATPKLRAGSPFTSTPRNAGAGAATGCGCASAAATSASGCACASGAAPKPGGCGGGNGGGCGCSG</sequence>
<protein>
    <submittedName>
        <fullName evidence="2">Zinc ribbon domain-containing protein</fullName>
    </submittedName>
</protein>
<evidence type="ECO:0000313" key="3">
    <source>
        <dbReference type="Proteomes" id="UP001180616"/>
    </source>
</evidence>
<dbReference type="Proteomes" id="UP001180616">
    <property type="component" value="Chromosome"/>
</dbReference>
<name>A0ABY9R460_9BACT</name>